<keyword evidence="2 5" id="KW-0436">Ligase</keyword>
<dbReference type="AlphaFoldDB" id="A0A0D1BTV5"/>
<dbReference type="InterPro" id="IPR045851">
    <property type="entry name" value="AMP-bd_C_sf"/>
</dbReference>
<dbReference type="EMBL" id="JXSU01000008">
    <property type="protein sequence ID" value="KIS22181.1"/>
    <property type="molecule type" value="Genomic_DNA"/>
</dbReference>
<feature type="domain" description="AMP-dependent synthetase/ligase" evidence="3">
    <location>
        <begin position="13"/>
        <end position="397"/>
    </location>
</feature>
<organism evidence="5 6">
    <name type="scientific">Clostridium botulinum B2 450</name>
    <dbReference type="NCBI Taxonomy" id="1379739"/>
    <lineage>
        <taxon>Bacteria</taxon>
        <taxon>Bacillati</taxon>
        <taxon>Bacillota</taxon>
        <taxon>Clostridia</taxon>
        <taxon>Eubacteriales</taxon>
        <taxon>Clostridiaceae</taxon>
        <taxon>Clostridium</taxon>
    </lineage>
</organism>
<sequence>MRLYNITIGEYLRRTCKKFPNDVAIQSLEMPEGISWSELDKITDDIAKGMVVLGLNKGDNLVLWGSNKKEWIYIFLAASKIGVCTVTLNTNYLLEEVEKILEVADAKAIAFMESFYDTNYVDIIEKVKERYNEGICKIPQMMEYFIYFGEKNRPEYTGIDNLISLGKSLKEETFNLICNDIEPDEVVNIQFTSGTTSSPKGVMLTHYSLINNSFITGEALGITDKDKLCLVVPFFHCFGLSVGILLSVGRGCSMVLVESYKIAPLINTIKTFNCTVLHGVPTMFCRVLEDDSIDINDFKTIRTGILAGANATDELLDGIIEKMNIRDIQIAYGQTEASPGCTQTLKTDSIDKKYNSVGRPLPFVEMKVVDMDTKKQLSVNNVGEICVRGFNVMKGYYKNDLLTRKTIDKEGWLHTGDLGFVDKDGYYHITGRIQDIIIRGGENINPHEIEEKLLSHPEISEVEVIGVPDKRYGEEIVACIILKPESCLTKGDIKKYISQNLAHYKVPKYIEFYDEFPLTDTGKIKRHELKECFEKKFELRQSI</sequence>
<name>A0A0D1BTV5_CLOBO</name>
<dbReference type="InterPro" id="IPR020845">
    <property type="entry name" value="AMP-binding_CS"/>
</dbReference>
<evidence type="ECO:0000313" key="6">
    <source>
        <dbReference type="Proteomes" id="UP000032250"/>
    </source>
</evidence>
<protein>
    <submittedName>
        <fullName evidence="5">Fatty acid--CoA ligase</fullName>
    </submittedName>
</protein>
<dbReference type="CDD" id="cd05917">
    <property type="entry name" value="FACL_like_2"/>
    <property type="match status" value="1"/>
</dbReference>
<evidence type="ECO:0000259" key="4">
    <source>
        <dbReference type="Pfam" id="PF13193"/>
    </source>
</evidence>
<dbReference type="Gene3D" id="3.40.50.12780">
    <property type="entry name" value="N-terminal domain of ligase-like"/>
    <property type="match status" value="1"/>
</dbReference>
<proteinExistence type="inferred from homology"/>
<dbReference type="HOGENOM" id="CLU_000022_59_7_9"/>
<dbReference type="InterPro" id="IPR000873">
    <property type="entry name" value="AMP-dep_synth/lig_dom"/>
</dbReference>
<dbReference type="PATRIC" id="fig|1379739.3.peg.3804"/>
<dbReference type="PANTHER" id="PTHR43201">
    <property type="entry name" value="ACYL-COA SYNTHETASE"/>
    <property type="match status" value="1"/>
</dbReference>
<evidence type="ECO:0000256" key="2">
    <source>
        <dbReference type="ARBA" id="ARBA00022598"/>
    </source>
</evidence>
<evidence type="ECO:0000256" key="1">
    <source>
        <dbReference type="ARBA" id="ARBA00006432"/>
    </source>
</evidence>
<dbReference type="OrthoDB" id="9778383at2"/>
<dbReference type="Pfam" id="PF13193">
    <property type="entry name" value="AMP-binding_C"/>
    <property type="match status" value="1"/>
</dbReference>
<dbReference type="GO" id="GO:0031956">
    <property type="term" value="F:medium-chain fatty acid-CoA ligase activity"/>
    <property type="evidence" value="ECO:0007669"/>
    <property type="project" value="TreeGrafter"/>
</dbReference>
<accession>A0A0D1BTV5</accession>
<dbReference type="Proteomes" id="UP000032250">
    <property type="component" value="Unassembled WGS sequence"/>
</dbReference>
<dbReference type="PANTHER" id="PTHR43201:SF5">
    <property type="entry name" value="MEDIUM-CHAIN ACYL-COA LIGASE ACSF2, MITOCHONDRIAL"/>
    <property type="match status" value="1"/>
</dbReference>
<reference evidence="5 6" key="1">
    <citation type="submission" date="2014-06" db="EMBL/GenBank/DDBJ databases">
        <title>Genome characterization of distinct group I Clostridium botulinum lineages.</title>
        <authorList>
            <person name="Giordani F."/>
            <person name="Anselmo A."/>
            <person name="Fillo S."/>
            <person name="Palozzi A.M."/>
            <person name="Fortunato A."/>
            <person name="Gentile B."/>
            <person name="Ciammaruconi A."/>
            <person name="Anniballi F."/>
            <person name="De Medici D."/>
            <person name="Lista F."/>
        </authorList>
    </citation>
    <scope>NUCLEOTIDE SEQUENCE [LARGE SCALE GENOMIC DNA]</scope>
    <source>
        <strain evidence="5 6">B2 450</strain>
    </source>
</reference>
<evidence type="ECO:0000259" key="3">
    <source>
        <dbReference type="Pfam" id="PF00501"/>
    </source>
</evidence>
<dbReference type="GO" id="GO:0006631">
    <property type="term" value="P:fatty acid metabolic process"/>
    <property type="evidence" value="ECO:0007669"/>
    <property type="project" value="TreeGrafter"/>
</dbReference>
<dbReference type="PROSITE" id="PS00455">
    <property type="entry name" value="AMP_BINDING"/>
    <property type="match status" value="1"/>
</dbReference>
<comment type="similarity">
    <text evidence="1">Belongs to the ATP-dependent AMP-binding enzyme family.</text>
</comment>
<comment type="caution">
    <text evidence="5">The sequence shown here is derived from an EMBL/GenBank/DDBJ whole genome shotgun (WGS) entry which is preliminary data.</text>
</comment>
<dbReference type="SUPFAM" id="SSF56801">
    <property type="entry name" value="Acetyl-CoA synthetase-like"/>
    <property type="match status" value="1"/>
</dbReference>
<dbReference type="Gene3D" id="3.30.300.30">
    <property type="match status" value="1"/>
</dbReference>
<dbReference type="Pfam" id="PF00501">
    <property type="entry name" value="AMP-binding"/>
    <property type="match status" value="1"/>
</dbReference>
<dbReference type="RefSeq" id="WP_003483279.1">
    <property type="nucleotide sequence ID" value="NZ_JXSU01000008.1"/>
</dbReference>
<dbReference type="InterPro" id="IPR025110">
    <property type="entry name" value="AMP-bd_C"/>
</dbReference>
<dbReference type="InterPro" id="IPR042099">
    <property type="entry name" value="ANL_N_sf"/>
</dbReference>
<feature type="domain" description="AMP-binding enzyme C-terminal" evidence="4">
    <location>
        <begin position="448"/>
        <end position="523"/>
    </location>
</feature>
<gene>
    <name evidence="5" type="ORF">N495_17125</name>
</gene>
<evidence type="ECO:0000313" key="5">
    <source>
        <dbReference type="EMBL" id="KIS22181.1"/>
    </source>
</evidence>
<dbReference type="FunFam" id="3.30.300.30:FF:000008">
    <property type="entry name" value="2,3-dihydroxybenzoate-AMP ligase"/>
    <property type="match status" value="1"/>
</dbReference>